<feature type="transmembrane region" description="Helical" evidence="7">
    <location>
        <begin position="146"/>
        <end position="163"/>
    </location>
</feature>
<evidence type="ECO:0000313" key="11">
    <source>
        <dbReference type="Proteomes" id="UP001500394"/>
    </source>
</evidence>
<evidence type="ECO:0000256" key="1">
    <source>
        <dbReference type="ARBA" id="ARBA00004651"/>
    </source>
</evidence>
<evidence type="ECO:0000256" key="3">
    <source>
        <dbReference type="ARBA" id="ARBA00022741"/>
    </source>
</evidence>
<dbReference type="Pfam" id="PF00664">
    <property type="entry name" value="ABC_membrane"/>
    <property type="match status" value="1"/>
</dbReference>
<feature type="transmembrane region" description="Helical" evidence="7">
    <location>
        <begin position="123"/>
        <end position="140"/>
    </location>
</feature>
<evidence type="ECO:0000256" key="4">
    <source>
        <dbReference type="ARBA" id="ARBA00022840"/>
    </source>
</evidence>
<keyword evidence="6 7" id="KW-0472">Membrane</keyword>
<evidence type="ECO:0000313" key="10">
    <source>
        <dbReference type="EMBL" id="GAA4514875.1"/>
    </source>
</evidence>
<gene>
    <name evidence="10" type="ORF">GCM10023173_11970</name>
</gene>
<dbReference type="PANTHER" id="PTHR24221:SF654">
    <property type="entry name" value="ATP-BINDING CASSETTE SUB-FAMILY B MEMBER 6"/>
    <property type="match status" value="1"/>
</dbReference>
<dbReference type="InterPro" id="IPR003593">
    <property type="entry name" value="AAA+_ATPase"/>
</dbReference>
<dbReference type="Pfam" id="PF00005">
    <property type="entry name" value="ABC_tran"/>
    <property type="match status" value="1"/>
</dbReference>
<dbReference type="InterPro" id="IPR003439">
    <property type="entry name" value="ABC_transporter-like_ATP-bd"/>
</dbReference>
<accession>A0ABP8R0Q0</accession>
<evidence type="ECO:0000256" key="6">
    <source>
        <dbReference type="ARBA" id="ARBA00023136"/>
    </source>
</evidence>
<dbReference type="Gene3D" id="1.20.1560.10">
    <property type="entry name" value="ABC transporter type 1, transmembrane domain"/>
    <property type="match status" value="1"/>
</dbReference>
<keyword evidence="11" id="KW-1185">Reference proteome</keyword>
<dbReference type="SUPFAM" id="SSF90123">
    <property type="entry name" value="ABC transporter transmembrane region"/>
    <property type="match status" value="1"/>
</dbReference>
<dbReference type="InterPro" id="IPR017871">
    <property type="entry name" value="ABC_transporter-like_CS"/>
</dbReference>
<dbReference type="Gene3D" id="3.40.50.300">
    <property type="entry name" value="P-loop containing nucleotide triphosphate hydrolases"/>
    <property type="match status" value="1"/>
</dbReference>
<keyword evidence="4 10" id="KW-0067">ATP-binding</keyword>
<comment type="subcellular location">
    <subcellularLocation>
        <location evidence="1">Cell membrane</location>
        <topology evidence="1">Multi-pass membrane protein</topology>
    </subcellularLocation>
</comment>
<feature type="transmembrane region" description="Helical" evidence="7">
    <location>
        <begin position="42"/>
        <end position="63"/>
    </location>
</feature>
<dbReference type="PROSITE" id="PS50893">
    <property type="entry name" value="ABC_TRANSPORTER_2"/>
    <property type="match status" value="1"/>
</dbReference>
<dbReference type="InterPro" id="IPR011527">
    <property type="entry name" value="ABC1_TM_dom"/>
</dbReference>
<feature type="domain" description="ABC transmembrane type-1" evidence="9">
    <location>
        <begin position="25"/>
        <end position="284"/>
    </location>
</feature>
<dbReference type="PROSITE" id="PS50929">
    <property type="entry name" value="ABC_TM1F"/>
    <property type="match status" value="1"/>
</dbReference>
<evidence type="ECO:0000256" key="7">
    <source>
        <dbReference type="SAM" id="Phobius"/>
    </source>
</evidence>
<dbReference type="PROSITE" id="PS00211">
    <property type="entry name" value="ABC_TRANSPORTER_1"/>
    <property type="match status" value="1"/>
</dbReference>
<dbReference type="SUPFAM" id="SSF52540">
    <property type="entry name" value="P-loop containing nucleoside triphosphate hydrolases"/>
    <property type="match status" value="1"/>
</dbReference>
<sequence length="557" mass="63808">MTLFIPLLQVADKESMSTNETNDKIAYWVEKTFNFLHMDINVVNMLILIASIFVLKGIFYYCANKFNAIAQHEVALIMRTRLGEGVKELSYKEFVNADVGRMQNSLLNEVWQVVRGCVEYLEALKNGLFIIVYLIFAFFIDWKFSVLVILGGVITNFIFKYFYVKTQEFSRKITKNNHRYGGLVVEVINHFKYFKATGRSELFFNRLQRELEDLVRNNIKVSTLGALLTALREPMTVLVICVVILLHVTVFDAPLSGVIIILLLFYRVMNKVIDTQNNWNNYLGFTGSIENIMNYQEYLDRNKDYFYIGQDPIDKIERIDLQNIKVQYDDFIVLDGVSLTILKNQSVAFVGESGSGKTTLINVLCTLLPFDGGQYLLNGKDIKTFDNQRFKSKIGYISQESAVFNANIFENITFWDEPTPEKRAKLEKIIDMCALRSFIDSLPEGLDTMLGNNGINLSGGQKQRIAIARELYRDVEILLMDEATSALDSETENEIKESLESIKGKVTIISIAHRLSTVKSADCLYLLEKGKIVAQGNFEELKNKSEYFRRLTELQGM</sequence>
<comment type="caution">
    <text evidence="10">The sequence shown here is derived from an EMBL/GenBank/DDBJ whole genome shotgun (WGS) entry which is preliminary data.</text>
</comment>
<keyword evidence="3" id="KW-0547">Nucleotide-binding</keyword>
<dbReference type="GO" id="GO:0005524">
    <property type="term" value="F:ATP binding"/>
    <property type="evidence" value="ECO:0007669"/>
    <property type="project" value="UniProtKB-KW"/>
</dbReference>
<reference evidence="11" key="1">
    <citation type="journal article" date="2019" name="Int. J. Syst. Evol. Microbiol.">
        <title>The Global Catalogue of Microorganisms (GCM) 10K type strain sequencing project: providing services to taxonomists for standard genome sequencing and annotation.</title>
        <authorList>
            <consortium name="The Broad Institute Genomics Platform"/>
            <consortium name="The Broad Institute Genome Sequencing Center for Infectious Disease"/>
            <person name="Wu L."/>
            <person name="Ma J."/>
        </authorList>
    </citation>
    <scope>NUCLEOTIDE SEQUENCE [LARGE SCALE GENOMIC DNA]</scope>
    <source>
        <strain evidence="11">JCM 17858</strain>
    </source>
</reference>
<evidence type="ECO:0000256" key="2">
    <source>
        <dbReference type="ARBA" id="ARBA00022692"/>
    </source>
</evidence>
<dbReference type="Proteomes" id="UP001500394">
    <property type="component" value="Unassembled WGS sequence"/>
</dbReference>
<dbReference type="InterPro" id="IPR039421">
    <property type="entry name" value="Type_1_exporter"/>
</dbReference>
<evidence type="ECO:0000259" key="9">
    <source>
        <dbReference type="PROSITE" id="PS50929"/>
    </source>
</evidence>
<evidence type="ECO:0000259" key="8">
    <source>
        <dbReference type="PROSITE" id="PS50893"/>
    </source>
</evidence>
<dbReference type="InterPro" id="IPR027417">
    <property type="entry name" value="P-loop_NTPase"/>
</dbReference>
<organism evidence="10 11">
    <name type="scientific">Sphingobacterium thermophilum</name>
    <dbReference type="NCBI Taxonomy" id="768534"/>
    <lineage>
        <taxon>Bacteria</taxon>
        <taxon>Pseudomonadati</taxon>
        <taxon>Bacteroidota</taxon>
        <taxon>Sphingobacteriia</taxon>
        <taxon>Sphingobacteriales</taxon>
        <taxon>Sphingobacteriaceae</taxon>
        <taxon>Sphingobacterium</taxon>
    </lineage>
</organism>
<name>A0ABP8R0Q0_9SPHI</name>
<dbReference type="EMBL" id="BAABGR010000015">
    <property type="protein sequence ID" value="GAA4514875.1"/>
    <property type="molecule type" value="Genomic_DNA"/>
</dbReference>
<keyword evidence="5 7" id="KW-1133">Transmembrane helix</keyword>
<dbReference type="InterPro" id="IPR036640">
    <property type="entry name" value="ABC1_TM_sf"/>
</dbReference>
<dbReference type="PANTHER" id="PTHR24221">
    <property type="entry name" value="ATP-BINDING CASSETTE SUB-FAMILY B"/>
    <property type="match status" value="1"/>
</dbReference>
<keyword evidence="2 7" id="KW-0812">Transmembrane</keyword>
<feature type="domain" description="ABC transporter" evidence="8">
    <location>
        <begin position="319"/>
        <end position="554"/>
    </location>
</feature>
<dbReference type="SMART" id="SM00382">
    <property type="entry name" value="AAA"/>
    <property type="match status" value="1"/>
</dbReference>
<protein>
    <submittedName>
        <fullName evidence="10">ABC transporter ATP-binding protein</fullName>
    </submittedName>
</protein>
<feature type="transmembrane region" description="Helical" evidence="7">
    <location>
        <begin position="237"/>
        <end position="266"/>
    </location>
</feature>
<proteinExistence type="predicted"/>
<evidence type="ECO:0000256" key="5">
    <source>
        <dbReference type="ARBA" id="ARBA00022989"/>
    </source>
</evidence>